<dbReference type="CDD" id="cd00033">
    <property type="entry name" value="CCP"/>
    <property type="match status" value="4"/>
</dbReference>
<comment type="caution">
    <text evidence="5">Lacks conserved residue(s) required for the propagation of feature annotation.</text>
</comment>
<proteinExistence type="predicted"/>
<feature type="domain" description="Sushi" evidence="7">
    <location>
        <begin position="105"/>
        <end position="163"/>
    </location>
</feature>
<evidence type="ECO:0000313" key="8">
    <source>
        <dbReference type="Ensembl" id="ENSMZEP00005009845.1"/>
    </source>
</evidence>
<reference evidence="8" key="2">
    <citation type="submission" date="2025-08" db="UniProtKB">
        <authorList>
            <consortium name="Ensembl"/>
        </authorList>
    </citation>
    <scope>IDENTIFICATION</scope>
</reference>
<evidence type="ECO:0000256" key="2">
    <source>
        <dbReference type="ARBA" id="ARBA00022659"/>
    </source>
</evidence>
<dbReference type="PANTHER" id="PTHR45785:SF2">
    <property type="entry name" value="COMPLEMENT FACTOR H-RELATED"/>
    <property type="match status" value="1"/>
</dbReference>
<evidence type="ECO:0000313" key="9">
    <source>
        <dbReference type="Proteomes" id="UP000265160"/>
    </source>
</evidence>
<dbReference type="PANTHER" id="PTHR45785">
    <property type="entry name" value="COMPLEMENT FACTOR H-RELATED"/>
    <property type="match status" value="1"/>
</dbReference>
<protein>
    <submittedName>
        <fullName evidence="8">Complement factor H-related protein 1</fullName>
    </submittedName>
</protein>
<dbReference type="InterPro" id="IPR035976">
    <property type="entry name" value="Sushi/SCR/CCP_sf"/>
</dbReference>
<dbReference type="Proteomes" id="UP000265160">
    <property type="component" value="LG18"/>
</dbReference>
<feature type="domain" description="Sushi" evidence="7">
    <location>
        <begin position="166"/>
        <end position="227"/>
    </location>
</feature>
<feature type="domain" description="Sushi" evidence="7">
    <location>
        <begin position="44"/>
        <end position="103"/>
    </location>
</feature>
<feature type="chain" id="PRO_5018328693" evidence="6">
    <location>
        <begin position="44"/>
        <end position="359"/>
    </location>
</feature>
<dbReference type="SMART" id="SM00032">
    <property type="entry name" value="CCP"/>
    <property type="match status" value="4"/>
</dbReference>
<evidence type="ECO:0000256" key="3">
    <source>
        <dbReference type="ARBA" id="ARBA00022729"/>
    </source>
</evidence>
<evidence type="ECO:0000256" key="4">
    <source>
        <dbReference type="ARBA" id="ARBA00023157"/>
    </source>
</evidence>
<accession>A0A3P9BIT7</accession>
<feature type="disulfide bond" evidence="5">
    <location>
        <begin position="198"/>
        <end position="225"/>
    </location>
</feature>
<name>A0A3P9BIT7_9CICH</name>
<keyword evidence="3 6" id="KW-0732">Signal</keyword>
<dbReference type="InterPro" id="IPR000436">
    <property type="entry name" value="Sushi_SCR_CCP_dom"/>
</dbReference>
<feature type="domain" description="Sushi" evidence="7">
    <location>
        <begin position="234"/>
        <end position="287"/>
    </location>
</feature>
<dbReference type="PROSITE" id="PS50923">
    <property type="entry name" value="SUSHI"/>
    <property type="match status" value="4"/>
</dbReference>
<dbReference type="Pfam" id="PF00084">
    <property type="entry name" value="Sushi"/>
    <property type="match status" value="4"/>
</dbReference>
<comment type="subcellular location">
    <subcellularLocation>
        <location evidence="1">Virion</location>
    </subcellularLocation>
</comment>
<dbReference type="STRING" id="106582.ENSMZEP00005009845"/>
<feature type="disulfide bond" evidence="5">
    <location>
        <begin position="107"/>
        <end position="150"/>
    </location>
</feature>
<keyword evidence="2 5" id="KW-0768">Sushi</keyword>
<dbReference type="AlphaFoldDB" id="A0A3P9BIT7"/>
<reference evidence="8" key="3">
    <citation type="submission" date="2025-09" db="UniProtKB">
        <authorList>
            <consortium name="Ensembl"/>
        </authorList>
    </citation>
    <scope>IDENTIFICATION</scope>
</reference>
<dbReference type="Gene3D" id="2.10.70.10">
    <property type="entry name" value="Complement Module, domain 1"/>
    <property type="match status" value="4"/>
</dbReference>
<evidence type="ECO:0000259" key="7">
    <source>
        <dbReference type="PROSITE" id="PS50923"/>
    </source>
</evidence>
<keyword evidence="9" id="KW-1185">Reference proteome</keyword>
<evidence type="ECO:0000256" key="6">
    <source>
        <dbReference type="SAM" id="SignalP"/>
    </source>
</evidence>
<keyword evidence="4 5" id="KW-1015">Disulfide bond</keyword>
<evidence type="ECO:0000256" key="1">
    <source>
        <dbReference type="ARBA" id="ARBA00004328"/>
    </source>
</evidence>
<dbReference type="SUPFAM" id="SSF57535">
    <property type="entry name" value="Complement control module/SCR domain"/>
    <property type="match status" value="4"/>
</dbReference>
<sequence>MIPSIAYGNTALYSAFTSCFHCCKMCLRTLGFVLVLFPGLLQAQGCDPPRLVHGNFLPRQEAYSDRTTITYSCDNGYKPVVEGWWATSTCERGKWSHEPQCIDESACFGPTIPNGKYPKNSNGWYEDGSTLTITCDGGFEHQNQINTTTCGNGKWSSAPVCEKSMNACSVPPKIPHAVIVHQDYQEVFAAGSEVQYECEDGYTAEGAHNTKSVCTQGSWTQGPTCSKGDAEGFQSCGARPYIENAVIVEEGPMHLKYQCNRYYKLAGPEAVSCYSDAHWSKLPTCEEAFCVVDPARYARYGLVKTSPEYMREGETKPFPCTTKDYYINVRCTNRRIFLSTCKYIKDLLFFFQFLFSCNS</sequence>
<dbReference type="Ensembl" id="ENSMZET00005010207.1">
    <property type="protein sequence ID" value="ENSMZEP00005009845.1"/>
    <property type="gene ID" value="ENSMZEG00005007447.1"/>
</dbReference>
<feature type="signal peptide" evidence="6">
    <location>
        <begin position="1"/>
        <end position="43"/>
    </location>
</feature>
<dbReference type="GeneTree" id="ENSGT00940000154967"/>
<dbReference type="InterPro" id="IPR051503">
    <property type="entry name" value="ComplSys_Reg/VirEntry_Med"/>
</dbReference>
<organism evidence="8 9">
    <name type="scientific">Maylandia zebra</name>
    <name type="common">zebra mbuna</name>
    <dbReference type="NCBI Taxonomy" id="106582"/>
    <lineage>
        <taxon>Eukaryota</taxon>
        <taxon>Metazoa</taxon>
        <taxon>Chordata</taxon>
        <taxon>Craniata</taxon>
        <taxon>Vertebrata</taxon>
        <taxon>Euteleostomi</taxon>
        <taxon>Actinopterygii</taxon>
        <taxon>Neopterygii</taxon>
        <taxon>Teleostei</taxon>
        <taxon>Neoteleostei</taxon>
        <taxon>Acanthomorphata</taxon>
        <taxon>Ovalentaria</taxon>
        <taxon>Cichlomorphae</taxon>
        <taxon>Cichliformes</taxon>
        <taxon>Cichlidae</taxon>
        <taxon>African cichlids</taxon>
        <taxon>Pseudocrenilabrinae</taxon>
        <taxon>Haplochromini</taxon>
        <taxon>Maylandia</taxon>
        <taxon>Maylandia zebra complex</taxon>
    </lineage>
</organism>
<evidence type="ECO:0000256" key="5">
    <source>
        <dbReference type="PROSITE-ProRule" id="PRU00302"/>
    </source>
</evidence>
<reference evidence="8 9" key="1">
    <citation type="journal article" date="2014" name="Nature">
        <title>The genomic substrate for adaptive radiation in African cichlid fish.</title>
        <authorList>
            <person name="Brawand D."/>
            <person name="Wagner C.E."/>
            <person name="Li Y.I."/>
            <person name="Malinsky M."/>
            <person name="Keller I."/>
            <person name="Fan S."/>
            <person name="Simakov O."/>
            <person name="Ng A.Y."/>
            <person name="Lim Z.W."/>
            <person name="Bezault E."/>
            <person name="Turner-Maier J."/>
            <person name="Johnson J."/>
            <person name="Alcazar R."/>
            <person name="Noh H.J."/>
            <person name="Russell P."/>
            <person name="Aken B."/>
            <person name="Alfoldi J."/>
            <person name="Amemiya C."/>
            <person name="Azzouzi N."/>
            <person name="Baroiller J.F."/>
            <person name="Barloy-Hubler F."/>
            <person name="Berlin A."/>
            <person name="Bloomquist R."/>
            <person name="Carleton K.L."/>
            <person name="Conte M.A."/>
            <person name="D'Cotta H."/>
            <person name="Eshel O."/>
            <person name="Gaffney L."/>
            <person name="Galibert F."/>
            <person name="Gante H.F."/>
            <person name="Gnerre S."/>
            <person name="Greuter L."/>
            <person name="Guyon R."/>
            <person name="Haddad N.S."/>
            <person name="Haerty W."/>
            <person name="Harris R.M."/>
            <person name="Hofmann H.A."/>
            <person name="Hourlier T."/>
            <person name="Hulata G."/>
            <person name="Jaffe D.B."/>
            <person name="Lara M."/>
            <person name="Lee A.P."/>
            <person name="MacCallum I."/>
            <person name="Mwaiko S."/>
            <person name="Nikaido M."/>
            <person name="Nishihara H."/>
            <person name="Ozouf-Costaz C."/>
            <person name="Penman D.J."/>
            <person name="Przybylski D."/>
            <person name="Rakotomanga M."/>
            <person name="Renn S.C.P."/>
            <person name="Ribeiro F.J."/>
            <person name="Ron M."/>
            <person name="Salzburger W."/>
            <person name="Sanchez-Pulido L."/>
            <person name="Santos M.E."/>
            <person name="Searle S."/>
            <person name="Sharpe T."/>
            <person name="Swofford R."/>
            <person name="Tan F.J."/>
            <person name="Williams L."/>
            <person name="Young S."/>
            <person name="Yin S."/>
            <person name="Okada N."/>
            <person name="Kocher T.D."/>
            <person name="Miska E.A."/>
            <person name="Lander E.S."/>
            <person name="Venkatesh B."/>
            <person name="Fernald R.D."/>
            <person name="Meyer A."/>
            <person name="Ponting C.P."/>
            <person name="Streelman J.T."/>
            <person name="Lindblad-Toh K."/>
            <person name="Seehausen O."/>
            <person name="Di Palma F."/>
        </authorList>
    </citation>
    <scope>NUCLEOTIDE SEQUENCE</scope>
</reference>